<dbReference type="Proteomes" id="UP000036681">
    <property type="component" value="Unplaced"/>
</dbReference>
<accession>A0A0M3IFW5</accession>
<proteinExistence type="predicted"/>
<sequence length="74" mass="8825">MRDYAEVFNAIVNSLQEPFSYKLMDIEEKCKEMLESNGYNEQQLERLHELIVEPKNEQIQVSIVTICVYINARW</sequence>
<evidence type="ECO:0000313" key="2">
    <source>
        <dbReference type="WBParaSite" id="ALUE_0001713801-mRNA-1"/>
    </source>
</evidence>
<evidence type="ECO:0000313" key="1">
    <source>
        <dbReference type="Proteomes" id="UP000036681"/>
    </source>
</evidence>
<protein>
    <submittedName>
        <fullName evidence="2">Uncharacterized protein</fullName>
    </submittedName>
</protein>
<organism evidence="1 2">
    <name type="scientific">Ascaris lumbricoides</name>
    <name type="common">Giant roundworm</name>
    <dbReference type="NCBI Taxonomy" id="6252"/>
    <lineage>
        <taxon>Eukaryota</taxon>
        <taxon>Metazoa</taxon>
        <taxon>Ecdysozoa</taxon>
        <taxon>Nematoda</taxon>
        <taxon>Chromadorea</taxon>
        <taxon>Rhabditida</taxon>
        <taxon>Spirurina</taxon>
        <taxon>Ascaridomorpha</taxon>
        <taxon>Ascaridoidea</taxon>
        <taxon>Ascarididae</taxon>
        <taxon>Ascaris</taxon>
    </lineage>
</organism>
<name>A0A0M3IFW5_ASCLU</name>
<keyword evidence="1" id="KW-1185">Reference proteome</keyword>
<reference evidence="2" key="1">
    <citation type="submission" date="2017-02" db="UniProtKB">
        <authorList>
            <consortium name="WormBaseParasite"/>
        </authorList>
    </citation>
    <scope>IDENTIFICATION</scope>
</reference>
<dbReference type="AlphaFoldDB" id="A0A0M3IFW5"/>
<dbReference type="WBParaSite" id="ALUE_0001713801-mRNA-1">
    <property type="protein sequence ID" value="ALUE_0001713801-mRNA-1"/>
    <property type="gene ID" value="ALUE_0001713801"/>
</dbReference>